<keyword evidence="5" id="KW-0175">Coiled coil</keyword>
<evidence type="ECO:0000256" key="2">
    <source>
        <dbReference type="ARBA" id="ARBA00022771"/>
    </source>
</evidence>
<gene>
    <name evidence="7" type="ORF">Bca52824_020306</name>
</gene>
<accession>A0A8X8AYB2</accession>
<keyword evidence="8" id="KW-1185">Reference proteome</keyword>
<dbReference type="Proteomes" id="UP000886595">
    <property type="component" value="Unassembled WGS sequence"/>
</dbReference>
<sequence>MENVHAIPTQCHCGSQIIILTSKTKENPGRRFYRCGTTFGPGHVFKWVDEAQSEELLLLKNKQATLEQDLIDLKQDLLDIKNDISEILDVLETMRSKRNV</sequence>
<organism evidence="7 8">
    <name type="scientific">Brassica carinata</name>
    <name type="common">Ethiopian mustard</name>
    <name type="synonym">Abyssinian cabbage</name>
    <dbReference type="NCBI Taxonomy" id="52824"/>
    <lineage>
        <taxon>Eukaryota</taxon>
        <taxon>Viridiplantae</taxon>
        <taxon>Streptophyta</taxon>
        <taxon>Embryophyta</taxon>
        <taxon>Tracheophyta</taxon>
        <taxon>Spermatophyta</taxon>
        <taxon>Magnoliopsida</taxon>
        <taxon>eudicotyledons</taxon>
        <taxon>Gunneridae</taxon>
        <taxon>Pentapetalae</taxon>
        <taxon>rosids</taxon>
        <taxon>malvids</taxon>
        <taxon>Brassicales</taxon>
        <taxon>Brassicaceae</taxon>
        <taxon>Brassiceae</taxon>
        <taxon>Brassica</taxon>
    </lineage>
</organism>
<feature type="domain" description="GRF-type" evidence="6">
    <location>
        <begin position="11"/>
        <end position="51"/>
    </location>
</feature>
<evidence type="ECO:0000256" key="1">
    <source>
        <dbReference type="ARBA" id="ARBA00022723"/>
    </source>
</evidence>
<dbReference type="PROSITE" id="PS51999">
    <property type="entry name" value="ZF_GRF"/>
    <property type="match status" value="1"/>
</dbReference>
<name>A0A8X8AYB2_BRACI</name>
<feature type="coiled-coil region" evidence="5">
    <location>
        <begin position="56"/>
        <end position="83"/>
    </location>
</feature>
<dbReference type="PANTHER" id="PTHR33248">
    <property type="entry name" value="ZINC ION-BINDING PROTEIN"/>
    <property type="match status" value="1"/>
</dbReference>
<reference evidence="7 8" key="1">
    <citation type="submission" date="2020-02" db="EMBL/GenBank/DDBJ databases">
        <authorList>
            <person name="Ma Q."/>
            <person name="Huang Y."/>
            <person name="Song X."/>
            <person name="Pei D."/>
        </authorList>
    </citation>
    <scope>NUCLEOTIDE SEQUENCE [LARGE SCALE GENOMIC DNA]</scope>
    <source>
        <strain evidence="7">Sxm20200214</strain>
        <tissue evidence="7">Leaf</tissue>
    </source>
</reference>
<keyword evidence="3" id="KW-0862">Zinc</keyword>
<dbReference type="InterPro" id="IPR010666">
    <property type="entry name" value="Znf_GRF"/>
</dbReference>
<evidence type="ECO:0000256" key="5">
    <source>
        <dbReference type="SAM" id="Coils"/>
    </source>
</evidence>
<keyword evidence="1" id="KW-0479">Metal-binding</keyword>
<evidence type="ECO:0000256" key="3">
    <source>
        <dbReference type="ARBA" id="ARBA00022833"/>
    </source>
</evidence>
<protein>
    <recommendedName>
        <fullName evidence="6">GRF-type domain-containing protein</fullName>
    </recommendedName>
</protein>
<proteinExistence type="predicted"/>
<evidence type="ECO:0000259" key="6">
    <source>
        <dbReference type="PROSITE" id="PS51999"/>
    </source>
</evidence>
<comment type="caution">
    <text evidence="7">The sequence shown here is derived from an EMBL/GenBank/DDBJ whole genome shotgun (WGS) entry which is preliminary data.</text>
</comment>
<keyword evidence="2 4" id="KW-0863">Zinc-finger</keyword>
<evidence type="ECO:0000313" key="8">
    <source>
        <dbReference type="Proteomes" id="UP000886595"/>
    </source>
</evidence>
<evidence type="ECO:0000256" key="4">
    <source>
        <dbReference type="PROSITE-ProRule" id="PRU01343"/>
    </source>
</evidence>
<dbReference type="AlphaFoldDB" id="A0A8X8AYB2"/>
<dbReference type="Pfam" id="PF06839">
    <property type="entry name" value="Zn_ribbon_GRF"/>
    <property type="match status" value="1"/>
</dbReference>
<dbReference type="EMBL" id="JAAMPC010000004">
    <property type="protein sequence ID" value="KAG2317184.1"/>
    <property type="molecule type" value="Genomic_DNA"/>
</dbReference>
<dbReference type="OrthoDB" id="1027101at2759"/>
<dbReference type="GO" id="GO:0008270">
    <property type="term" value="F:zinc ion binding"/>
    <property type="evidence" value="ECO:0007669"/>
    <property type="project" value="UniProtKB-KW"/>
</dbReference>
<evidence type="ECO:0000313" key="7">
    <source>
        <dbReference type="EMBL" id="KAG2317184.1"/>
    </source>
</evidence>